<evidence type="ECO:0000256" key="4">
    <source>
        <dbReference type="ARBA" id="ARBA00022989"/>
    </source>
</evidence>
<keyword evidence="3 6" id="KW-0812">Transmembrane</keyword>
<dbReference type="InterPro" id="IPR050495">
    <property type="entry name" value="ATG22/LtaA_families"/>
</dbReference>
<feature type="transmembrane region" description="Helical" evidence="6">
    <location>
        <begin position="295"/>
        <end position="327"/>
    </location>
</feature>
<proteinExistence type="predicted"/>
<organism evidence="7 8">
    <name type="scientific">Marine Group III euryarchaeote CG-Bathy1</name>
    <dbReference type="NCBI Taxonomy" id="1889001"/>
    <lineage>
        <taxon>Archaea</taxon>
        <taxon>Methanobacteriati</taxon>
        <taxon>Thermoplasmatota</taxon>
        <taxon>Thermoplasmata</taxon>
        <taxon>Candidatus Thermoprofundales</taxon>
    </lineage>
</organism>
<dbReference type="InterPro" id="IPR024671">
    <property type="entry name" value="Atg22-like"/>
</dbReference>
<feature type="transmembrane region" description="Helical" evidence="6">
    <location>
        <begin position="43"/>
        <end position="66"/>
    </location>
</feature>
<feature type="transmembrane region" description="Helical" evidence="6">
    <location>
        <begin position="121"/>
        <end position="138"/>
    </location>
</feature>
<feature type="transmembrane region" description="Helical" evidence="6">
    <location>
        <begin position="86"/>
        <end position="109"/>
    </location>
</feature>
<sequence length="594" mass="65532">MIKDFYMSIKQRLFRSVGRFMGDLGDLSEDDQRAVRGWCVYDWANSAFSTSITVAILPIYFAAIFTSEYHTGGPGFLGSTLGAETLWAWTIGLSAFIVAVTSPVLGVIADRAPLKMWLLRTYASAGALFTFLLLFSAYTGHDWAWLLGCFFIANVGFAGSTVFYNSLLPHIVKEEYYDDVSSRGYAYGYIGGGLLLLFHLIVLIIFDYDDLVTRLALASVGLWWYGWSLYTFATIPEPHVENPLPSLGVVKSTQLAFSELKQTFGEISSFKILFTYLIAFLLFNDGIQTVLAQAGVYAVITLGVTSTTLIATILIIQFVGALGATVFKWIAEFTSSKQALMYSLVVWVVVIILATGFAIEEPSEKKDFDYQLIYDTPTETFLVEAVPDLGNGKADLAWEDLVGDWDPDDENKRVMQADELAFLIEQIVTGDGQRFSLYYDLNTTLDGNFVIGPEHPSQLGDEELDAVPIWMRSNVWGPLGLSADLQFLLVGAILGLVMGGSQALARSIFASMTPDSRSFEFFGFFGLSIRVSTIFGPLIYGWLAFKYDARVGVMSLAILVILGALLFLTVDVDEGRRVAIEEEKKSKSASESSS</sequence>
<keyword evidence="5 6" id="KW-0472">Membrane</keyword>
<evidence type="ECO:0000256" key="3">
    <source>
        <dbReference type="ARBA" id="ARBA00022692"/>
    </source>
</evidence>
<comment type="subcellular location">
    <subcellularLocation>
        <location evidence="1">Endomembrane system</location>
        <topology evidence="1">Multi-pass membrane protein</topology>
    </subcellularLocation>
</comment>
<gene>
    <name evidence="7" type="ORF">BEU04_01815</name>
</gene>
<evidence type="ECO:0000256" key="2">
    <source>
        <dbReference type="ARBA" id="ARBA00022448"/>
    </source>
</evidence>
<dbReference type="Proteomes" id="UP000183815">
    <property type="component" value="Unassembled WGS sequence"/>
</dbReference>
<dbReference type="PANTHER" id="PTHR23519">
    <property type="entry name" value="AUTOPHAGY-RELATED PROTEIN 22"/>
    <property type="match status" value="1"/>
</dbReference>
<protein>
    <recommendedName>
        <fullName evidence="9">Major facilitator superfamily (MFS) profile domain-containing protein</fullName>
    </recommendedName>
</protein>
<name>A0A1J5T495_9ARCH</name>
<feature type="transmembrane region" description="Helical" evidence="6">
    <location>
        <begin position="144"/>
        <end position="164"/>
    </location>
</feature>
<evidence type="ECO:0000313" key="8">
    <source>
        <dbReference type="Proteomes" id="UP000183815"/>
    </source>
</evidence>
<dbReference type="GO" id="GO:0012505">
    <property type="term" value="C:endomembrane system"/>
    <property type="evidence" value="ECO:0007669"/>
    <property type="project" value="UniProtKB-SubCell"/>
</dbReference>
<feature type="transmembrane region" description="Helical" evidence="6">
    <location>
        <begin position="551"/>
        <end position="570"/>
    </location>
</feature>
<dbReference type="AlphaFoldDB" id="A0A1J5T495"/>
<dbReference type="InterPro" id="IPR036259">
    <property type="entry name" value="MFS_trans_sf"/>
</dbReference>
<feature type="transmembrane region" description="Helical" evidence="6">
    <location>
        <begin position="339"/>
        <end position="359"/>
    </location>
</feature>
<keyword evidence="2" id="KW-0813">Transport</keyword>
<evidence type="ECO:0000256" key="5">
    <source>
        <dbReference type="ARBA" id="ARBA00023136"/>
    </source>
</evidence>
<dbReference type="PANTHER" id="PTHR23519:SF1">
    <property type="entry name" value="AUTOPHAGY-RELATED PROTEIN 22"/>
    <property type="match status" value="1"/>
</dbReference>
<evidence type="ECO:0008006" key="9">
    <source>
        <dbReference type="Google" id="ProtNLM"/>
    </source>
</evidence>
<evidence type="ECO:0000256" key="1">
    <source>
        <dbReference type="ARBA" id="ARBA00004127"/>
    </source>
</evidence>
<accession>A0A1J5T495</accession>
<dbReference type="EMBL" id="MIYU01000016">
    <property type="protein sequence ID" value="OIR15663.1"/>
    <property type="molecule type" value="Genomic_DNA"/>
</dbReference>
<feature type="transmembrane region" description="Helical" evidence="6">
    <location>
        <begin position="521"/>
        <end position="545"/>
    </location>
</feature>
<evidence type="ECO:0000256" key="6">
    <source>
        <dbReference type="SAM" id="Phobius"/>
    </source>
</evidence>
<feature type="transmembrane region" description="Helical" evidence="6">
    <location>
        <begin position="264"/>
        <end position="283"/>
    </location>
</feature>
<dbReference type="Gene3D" id="1.20.1250.20">
    <property type="entry name" value="MFS general substrate transporter like domains"/>
    <property type="match status" value="2"/>
</dbReference>
<reference evidence="7 8" key="1">
    <citation type="submission" date="2016-08" db="EMBL/GenBank/DDBJ databases">
        <title>New Insights into Marine Group III Euryarchaeota, from dark to light.</title>
        <authorList>
            <person name="Haro-Moreno J.M."/>
            <person name="Rodriguez-Valera F."/>
            <person name="Lopez-Garcia P."/>
            <person name="Moreira D."/>
            <person name="Martin-Cuadrado A.B."/>
        </authorList>
    </citation>
    <scope>NUCLEOTIDE SEQUENCE [LARGE SCALE GENOMIC DNA]</scope>
    <source>
        <strain evidence="7">CG-Bathy1</strain>
    </source>
</reference>
<dbReference type="SUPFAM" id="SSF103473">
    <property type="entry name" value="MFS general substrate transporter"/>
    <property type="match status" value="2"/>
</dbReference>
<feature type="transmembrane region" description="Helical" evidence="6">
    <location>
        <begin position="212"/>
        <end position="233"/>
    </location>
</feature>
<evidence type="ECO:0000313" key="7">
    <source>
        <dbReference type="EMBL" id="OIR15663.1"/>
    </source>
</evidence>
<dbReference type="Pfam" id="PF11700">
    <property type="entry name" value="ATG22"/>
    <property type="match status" value="2"/>
</dbReference>
<keyword evidence="4 6" id="KW-1133">Transmembrane helix</keyword>
<feature type="transmembrane region" description="Helical" evidence="6">
    <location>
        <begin position="185"/>
        <end position="206"/>
    </location>
</feature>
<feature type="transmembrane region" description="Helical" evidence="6">
    <location>
        <begin position="485"/>
        <end position="509"/>
    </location>
</feature>
<comment type="caution">
    <text evidence="7">The sequence shown here is derived from an EMBL/GenBank/DDBJ whole genome shotgun (WGS) entry which is preliminary data.</text>
</comment>